<protein>
    <submittedName>
        <fullName evidence="2">Uncharacterized protein</fullName>
    </submittedName>
</protein>
<gene>
    <name evidence="2" type="ORF">P3T76_000778</name>
</gene>
<reference evidence="2" key="1">
    <citation type="submission" date="2023-08" db="EMBL/GenBank/DDBJ databases">
        <title>Reference Genome Resource for the Citrus Pathogen Phytophthora citrophthora.</title>
        <authorList>
            <person name="Moller H."/>
            <person name="Coetzee B."/>
            <person name="Rose L.J."/>
            <person name="Van Niekerk J.M."/>
        </authorList>
    </citation>
    <scope>NUCLEOTIDE SEQUENCE</scope>
    <source>
        <strain evidence="2">STE-U-9442</strain>
    </source>
</reference>
<feature type="region of interest" description="Disordered" evidence="1">
    <location>
        <begin position="1"/>
        <end position="24"/>
    </location>
</feature>
<evidence type="ECO:0000256" key="1">
    <source>
        <dbReference type="SAM" id="MobiDB-lite"/>
    </source>
</evidence>
<keyword evidence="3" id="KW-1185">Reference proteome</keyword>
<evidence type="ECO:0000313" key="2">
    <source>
        <dbReference type="EMBL" id="KAK1948489.1"/>
    </source>
</evidence>
<dbReference type="Proteomes" id="UP001259832">
    <property type="component" value="Unassembled WGS sequence"/>
</dbReference>
<dbReference type="EMBL" id="JASMQC010000001">
    <property type="protein sequence ID" value="KAK1948489.1"/>
    <property type="molecule type" value="Genomic_DNA"/>
</dbReference>
<comment type="caution">
    <text evidence="2">The sequence shown here is derived from an EMBL/GenBank/DDBJ whole genome shotgun (WGS) entry which is preliminary data.</text>
</comment>
<dbReference type="InterPro" id="IPR007612">
    <property type="entry name" value="LOR"/>
</dbReference>
<dbReference type="AlphaFoldDB" id="A0AAD9LVU6"/>
<name>A0AAD9LVU6_9STRA</name>
<dbReference type="InterPro" id="IPR038595">
    <property type="entry name" value="LOR_sf"/>
</dbReference>
<organism evidence="2 3">
    <name type="scientific">Phytophthora citrophthora</name>
    <dbReference type="NCBI Taxonomy" id="4793"/>
    <lineage>
        <taxon>Eukaryota</taxon>
        <taxon>Sar</taxon>
        <taxon>Stramenopiles</taxon>
        <taxon>Oomycota</taxon>
        <taxon>Peronosporomycetes</taxon>
        <taxon>Peronosporales</taxon>
        <taxon>Peronosporaceae</taxon>
        <taxon>Phytophthora</taxon>
    </lineage>
</organism>
<dbReference type="Gene3D" id="2.40.160.200">
    <property type="entry name" value="LURP1-related"/>
    <property type="match status" value="1"/>
</dbReference>
<accession>A0AAD9LVU6</accession>
<sequence length="239" mass="26640">MALTSPFSPNYSINRSQMGNSNSADLETQLQTPSDSMRALDVSWVAQAPTRLHIRSSIGGTGATVTDTATNVPVYSFKDKFLSSRTFLKGPEDQTLVTMKTSTFSCKFHIFLGDQTEHEQFTIRDASGVFHTMLLTVEYYDSKTGRPCRVVARGSPSKRVVVCYLETGSPRLSQLQNSEDFQKNFGCYRPIGRFTRDKKFLGRDEYDVEASAGVDVTLLLLIWHARQILLVIERSSSGG</sequence>
<evidence type="ECO:0000313" key="3">
    <source>
        <dbReference type="Proteomes" id="UP001259832"/>
    </source>
</evidence>
<proteinExistence type="predicted"/>
<dbReference type="Pfam" id="PF04525">
    <property type="entry name" value="LOR"/>
    <property type="match status" value="1"/>
</dbReference>